<dbReference type="Proteomes" id="UP001190825">
    <property type="component" value="Unassembled WGS sequence"/>
</dbReference>
<organism evidence="1">
    <name type="scientific">Sinorhizobium medicae</name>
    <dbReference type="NCBI Taxonomy" id="110321"/>
    <lineage>
        <taxon>Bacteria</taxon>
        <taxon>Pseudomonadati</taxon>
        <taxon>Pseudomonadota</taxon>
        <taxon>Alphaproteobacteria</taxon>
        <taxon>Hyphomicrobiales</taxon>
        <taxon>Rhizobiaceae</taxon>
        <taxon>Sinorhizobium/Ensifer group</taxon>
        <taxon>Sinorhizobium</taxon>
    </lineage>
</organism>
<evidence type="ECO:0000313" key="3">
    <source>
        <dbReference type="Proteomes" id="UP001190825"/>
    </source>
</evidence>
<proteinExistence type="predicted"/>
<dbReference type="PIRSF" id="PIRSF034077">
    <property type="entry name" value="UCP034077"/>
    <property type="match status" value="1"/>
</dbReference>
<reference evidence="2" key="2">
    <citation type="submission" date="2017-04" db="EMBL/GenBank/DDBJ databases">
        <authorList>
            <person name="Porter S."/>
            <person name="Friesen M.L."/>
            <person name="Faber-Hammond J."/>
        </authorList>
    </citation>
    <scope>NUCLEOTIDE SEQUENCE</scope>
    <source>
        <strain evidence="2">Str16</strain>
    </source>
</reference>
<dbReference type="AlphaFoldDB" id="A0A6G1WDM8"/>
<accession>A0A6G1WDM8</accession>
<comment type="caution">
    <text evidence="1">The sequence shown here is derived from an EMBL/GenBank/DDBJ whole genome shotgun (WGS) entry which is preliminary data.</text>
</comment>
<dbReference type="Gene3D" id="3.30.1150.10">
    <property type="match status" value="1"/>
</dbReference>
<gene>
    <name evidence="2" type="ORF">BMJ33_03015</name>
    <name evidence="1" type="ORF">GHJ91_01190</name>
</gene>
<dbReference type="InterPro" id="IPR014587">
    <property type="entry name" value="UCP034077"/>
</dbReference>
<keyword evidence="3" id="KW-1185">Reference proteome</keyword>
<sequence length="146" mass="15651">MLQPSSNLLASPSWDSGIFGSGLTTMRMARLACTCLILVLAGAERLHAEPLYTVDDLGAALSRCWTPPAGFKDSFVTLRFGFRGDGTLMGPPRPTAIRVSGDEKQRQAFVAAATEALQNCVPLEFAKELSDEIAGNVFTLQFKSAP</sequence>
<evidence type="ECO:0000313" key="2">
    <source>
        <dbReference type="EMBL" id="PLU08322.1"/>
    </source>
</evidence>
<name>A0A6G1WDM8_9HYPH</name>
<evidence type="ECO:0000313" key="1">
    <source>
        <dbReference type="EMBL" id="MQW67831.1"/>
    </source>
</evidence>
<protein>
    <submittedName>
        <fullName evidence="1">Uncharacterized protein</fullName>
    </submittedName>
</protein>
<reference evidence="2 3" key="3">
    <citation type="journal article" date="2018" name="FEMS Microbiol. Ecol.">
        <title>Co-invading symbiotic mutualists of Medicago polymorpha retain high ancestral diversity and contain diverse accessory genomes.</title>
        <authorList>
            <person name="Porter S.S."/>
            <person name="Faber-Hammond J.J."/>
            <person name="Friesen M.L."/>
        </authorList>
    </citation>
    <scope>NUCLEOTIDE SEQUENCE [LARGE SCALE GENOMIC DNA]</scope>
    <source>
        <strain evidence="2 3">Str16</strain>
    </source>
</reference>
<dbReference type="EMBL" id="WISB01000008">
    <property type="protein sequence ID" value="MQW67831.1"/>
    <property type="molecule type" value="Genomic_DNA"/>
</dbReference>
<dbReference type="EMBL" id="NBUC01000024">
    <property type="protein sequence ID" value="PLU08322.1"/>
    <property type="molecule type" value="Genomic_DNA"/>
</dbReference>
<reference evidence="1" key="1">
    <citation type="journal article" date="2013" name="Genome Biol.">
        <title>Comparative genomics of the core and accessory genomes of 48 Sinorhizobium strains comprising five genospecies.</title>
        <authorList>
            <person name="Sugawara M."/>
            <person name="Epstein B."/>
            <person name="Badgley B.D."/>
            <person name="Unno T."/>
            <person name="Xu L."/>
            <person name="Reese J."/>
            <person name="Gyaneshwar P."/>
            <person name="Denny R."/>
            <person name="Mudge J."/>
            <person name="Bharti A.K."/>
            <person name="Farmer A.D."/>
            <person name="May G.D."/>
            <person name="Woodward J.E."/>
            <person name="Medigue C."/>
            <person name="Vallenet D."/>
            <person name="Lajus A."/>
            <person name="Rouy Z."/>
            <person name="Martinez-Vaz B."/>
            <person name="Tiffin P."/>
            <person name="Young N.D."/>
            <person name="Sadowsky M.J."/>
        </authorList>
    </citation>
    <scope>NUCLEOTIDE SEQUENCE</scope>
    <source>
        <strain evidence="1">M1</strain>
    </source>
</reference>
<dbReference type="OMA" id="ASCWTVP"/>